<gene>
    <name evidence="1" type="ORF">COS25_02615</name>
</gene>
<evidence type="ECO:0000313" key="2">
    <source>
        <dbReference type="Proteomes" id="UP000230864"/>
    </source>
</evidence>
<dbReference type="EMBL" id="PETZ01000057">
    <property type="protein sequence ID" value="PIV44925.1"/>
    <property type="molecule type" value="Genomic_DNA"/>
</dbReference>
<organism evidence="1 2">
    <name type="scientific">Candidatus Nealsonbacteria bacterium CG02_land_8_20_14_3_00_37_10</name>
    <dbReference type="NCBI Taxonomy" id="1974699"/>
    <lineage>
        <taxon>Bacteria</taxon>
        <taxon>Candidatus Nealsoniibacteriota</taxon>
    </lineage>
</organism>
<comment type="caution">
    <text evidence="1">The sequence shown here is derived from an EMBL/GenBank/DDBJ whole genome shotgun (WGS) entry which is preliminary data.</text>
</comment>
<protein>
    <submittedName>
        <fullName evidence="1">Uncharacterized protein</fullName>
    </submittedName>
</protein>
<sequence>MPFELSSLLSSIYPFLTTLLQTLKNWWWVPLPFLLWNPARFLYRFYIMEKWNSTVKRILLEIKIPKEVLKPIKAMDQVFTGFHGIHDIVTWREKWIEGVFQLTLSFEIVSIGGEIHFYIRTPEMFRSFIESNIYSQYPEAEISLVDDYTKYVPQSIPNKDWDLWGVDYINPKDEVYPIKTYKQFETESERKEEKRIDPLSDLLEGLSTLKPGEQFWIQIVAKPVLGKDNPWQIRGRELADKLARRPEKKELKPIIQEAAEILISGPAEEKEEIKEIIPPEMKLTPGEREILAGVEAKLAKFGYDCNIRFVYLGKRDVFFKPTAKIGFGFFKEVSTENLGGLKPWSETMTKVKSVPFWFLDKRRLYLRKRRIFRYYKKRWPTLFPRRGATYILNTEELATLYHFPGEAVAPALGVARIETKKKGVPPGLPVE</sequence>
<dbReference type="Proteomes" id="UP000230864">
    <property type="component" value="Unassembled WGS sequence"/>
</dbReference>
<accession>A0A2M7D8X2</accession>
<name>A0A2M7D8X2_9BACT</name>
<dbReference type="AlphaFoldDB" id="A0A2M7D8X2"/>
<evidence type="ECO:0000313" key="1">
    <source>
        <dbReference type="EMBL" id="PIV44925.1"/>
    </source>
</evidence>
<proteinExistence type="predicted"/>
<reference evidence="2" key="1">
    <citation type="submission" date="2017-09" db="EMBL/GenBank/DDBJ databases">
        <title>Depth-based differentiation of microbial function through sediment-hosted aquifers and enrichment of novel symbionts in the deep terrestrial subsurface.</title>
        <authorList>
            <person name="Probst A.J."/>
            <person name="Ladd B."/>
            <person name="Jarett J.K."/>
            <person name="Geller-Mcgrath D.E."/>
            <person name="Sieber C.M.K."/>
            <person name="Emerson J.B."/>
            <person name="Anantharaman K."/>
            <person name="Thomas B.C."/>
            <person name="Malmstrom R."/>
            <person name="Stieglmeier M."/>
            <person name="Klingl A."/>
            <person name="Woyke T."/>
            <person name="Ryan C.M."/>
            <person name="Banfield J.F."/>
        </authorList>
    </citation>
    <scope>NUCLEOTIDE SEQUENCE [LARGE SCALE GENOMIC DNA]</scope>
</reference>